<dbReference type="Gene3D" id="3.40.50.300">
    <property type="entry name" value="P-loop containing nucleotide triphosphate hydrolases"/>
    <property type="match status" value="1"/>
</dbReference>
<keyword evidence="6" id="KW-1185">Reference proteome</keyword>
<reference evidence="5 6" key="2">
    <citation type="submission" date="2019-09" db="EMBL/GenBank/DDBJ databases">
        <title>Complete Genome Sequence and Methylome Analysis of free living Spirochaetas.</title>
        <authorList>
            <person name="Leshcheva N."/>
            <person name="Mikheeva N."/>
        </authorList>
    </citation>
    <scope>NUCLEOTIDE SEQUENCE [LARGE SCALE GENOMIC DNA]</scope>
    <source>
        <strain evidence="5 6">P</strain>
    </source>
</reference>
<protein>
    <submittedName>
        <fullName evidence="5">ABC transporter ATP-binding protein</fullName>
    </submittedName>
</protein>
<dbReference type="RefSeq" id="WP_149567513.1">
    <property type="nucleotide sequence ID" value="NZ_CP035807.1"/>
</dbReference>
<name>A0A5C1Q888_9SPIO</name>
<dbReference type="OrthoDB" id="359015at2"/>
<dbReference type="InterPro" id="IPR050153">
    <property type="entry name" value="Metal_Ion_Import_ABC"/>
</dbReference>
<keyword evidence="1" id="KW-0813">Transport</keyword>
<keyword evidence="2" id="KW-0547">Nucleotide-binding</keyword>
<organism evidence="5 6">
    <name type="scientific">Thiospirochaeta perfilievii</name>
    <dbReference type="NCBI Taxonomy" id="252967"/>
    <lineage>
        <taxon>Bacteria</taxon>
        <taxon>Pseudomonadati</taxon>
        <taxon>Spirochaetota</taxon>
        <taxon>Spirochaetia</taxon>
        <taxon>Spirochaetales</taxon>
        <taxon>Spirochaetaceae</taxon>
        <taxon>Thiospirochaeta</taxon>
    </lineage>
</organism>
<dbReference type="AlphaFoldDB" id="A0A5C1Q888"/>
<evidence type="ECO:0000313" key="6">
    <source>
        <dbReference type="Proteomes" id="UP000323824"/>
    </source>
</evidence>
<gene>
    <name evidence="5" type="ORF">EW093_05975</name>
</gene>
<evidence type="ECO:0000256" key="1">
    <source>
        <dbReference type="ARBA" id="ARBA00022448"/>
    </source>
</evidence>
<dbReference type="GO" id="GO:0005524">
    <property type="term" value="F:ATP binding"/>
    <property type="evidence" value="ECO:0007669"/>
    <property type="project" value="UniProtKB-KW"/>
</dbReference>
<dbReference type="GO" id="GO:0016887">
    <property type="term" value="F:ATP hydrolysis activity"/>
    <property type="evidence" value="ECO:0007669"/>
    <property type="project" value="InterPro"/>
</dbReference>
<dbReference type="SUPFAM" id="SSF52540">
    <property type="entry name" value="P-loop containing nucleoside triphosphate hydrolases"/>
    <property type="match status" value="1"/>
</dbReference>
<proteinExistence type="predicted"/>
<dbReference type="Pfam" id="PF00005">
    <property type="entry name" value="ABC_tran"/>
    <property type="match status" value="1"/>
</dbReference>
<feature type="domain" description="ABC transporter" evidence="4">
    <location>
        <begin position="5"/>
        <end position="238"/>
    </location>
</feature>
<keyword evidence="3 5" id="KW-0067">ATP-binding</keyword>
<evidence type="ECO:0000313" key="5">
    <source>
        <dbReference type="EMBL" id="QEN04265.1"/>
    </source>
</evidence>
<accession>A0A5C1Q888</accession>
<dbReference type="Proteomes" id="UP000323824">
    <property type="component" value="Chromosome"/>
</dbReference>
<evidence type="ECO:0000256" key="3">
    <source>
        <dbReference type="ARBA" id="ARBA00022840"/>
    </source>
</evidence>
<dbReference type="PROSITE" id="PS50893">
    <property type="entry name" value="ABC_TRANSPORTER_2"/>
    <property type="match status" value="1"/>
</dbReference>
<dbReference type="EMBL" id="CP035807">
    <property type="protein sequence ID" value="QEN04265.1"/>
    <property type="molecule type" value="Genomic_DNA"/>
</dbReference>
<evidence type="ECO:0000256" key="2">
    <source>
        <dbReference type="ARBA" id="ARBA00022741"/>
    </source>
</evidence>
<sequence>MSNIISIKNILFGYQEDKDIFKDFSIEIPGGVTTFIGQNGTGKSTLMLLAAGRLLPENGQVKILDRDTKNITDEEELNRLASVIYQNMEFDTEETIGNLLKIVYQNGHHSDSVDDKLISEIVEVMELQNSLEKKTNAASKGEMQRVIIAFSLLYGSPIILMDEPVFALENDQKDRVFKYITSYAHKFNRHIIYSIHDIDISKKFCDNVVLFFKDGSAKVGPKEEILTREMLEEAYQVPMHLLHEREKLNRKTLLNRDKMETGLTGKVID</sequence>
<dbReference type="InterPro" id="IPR027417">
    <property type="entry name" value="P-loop_NTPase"/>
</dbReference>
<dbReference type="InterPro" id="IPR003439">
    <property type="entry name" value="ABC_transporter-like_ATP-bd"/>
</dbReference>
<reference evidence="5 6" key="1">
    <citation type="submission" date="2019-02" db="EMBL/GenBank/DDBJ databases">
        <authorList>
            <person name="Fomenkov A."/>
            <person name="Dubinina G."/>
            <person name="Grabovich M."/>
            <person name="Vincze T."/>
            <person name="Roberts R.J."/>
        </authorList>
    </citation>
    <scope>NUCLEOTIDE SEQUENCE [LARGE SCALE GENOMIC DNA]</scope>
    <source>
        <strain evidence="5 6">P</strain>
    </source>
</reference>
<dbReference type="SMART" id="SM00382">
    <property type="entry name" value="AAA"/>
    <property type="match status" value="1"/>
</dbReference>
<evidence type="ECO:0000259" key="4">
    <source>
        <dbReference type="PROSITE" id="PS50893"/>
    </source>
</evidence>
<dbReference type="InterPro" id="IPR003593">
    <property type="entry name" value="AAA+_ATPase"/>
</dbReference>
<dbReference type="PANTHER" id="PTHR42734">
    <property type="entry name" value="METAL TRANSPORT SYSTEM ATP-BINDING PROTEIN TM_0124-RELATED"/>
    <property type="match status" value="1"/>
</dbReference>
<dbReference type="KEGG" id="sper:EW093_05975"/>